<dbReference type="AlphaFoldDB" id="A0A2T3G7Q7"/>
<dbReference type="InterPro" id="IPR012340">
    <property type="entry name" value="NA-bd_OB-fold"/>
</dbReference>
<keyword evidence="5" id="KW-1185">Reference proteome</keyword>
<dbReference type="EMBL" id="NWTX01000033">
    <property type="protein sequence ID" value="PST45492.1"/>
    <property type="molecule type" value="Genomic_DNA"/>
</dbReference>
<evidence type="ECO:0000313" key="4">
    <source>
        <dbReference type="EMBL" id="PST45492.1"/>
    </source>
</evidence>
<name>A0A2T3G7Q7_9BIFI</name>
<organism evidence="4 5">
    <name type="scientific">Bifidobacterium callitrichos</name>
    <dbReference type="NCBI Taxonomy" id="762209"/>
    <lineage>
        <taxon>Bacteria</taxon>
        <taxon>Bacillati</taxon>
        <taxon>Actinomycetota</taxon>
        <taxon>Actinomycetes</taxon>
        <taxon>Bifidobacteriales</taxon>
        <taxon>Bifidobacteriaceae</taxon>
        <taxon>Bifidobacterium</taxon>
    </lineage>
</organism>
<dbReference type="CDD" id="cd04496">
    <property type="entry name" value="SSB_OBF"/>
    <property type="match status" value="1"/>
</dbReference>
<feature type="compositionally biased region" description="Polar residues" evidence="3">
    <location>
        <begin position="140"/>
        <end position="153"/>
    </location>
</feature>
<reference evidence="5" key="1">
    <citation type="submission" date="2017-09" db="EMBL/GenBank/DDBJ databases">
        <authorList>
            <person name="Sela D.A."/>
            <person name="Albert K."/>
        </authorList>
    </citation>
    <scope>NUCLEOTIDE SEQUENCE [LARGE SCALE GENOMIC DNA]</scope>
    <source>
        <strain evidence="5">UMA51805</strain>
    </source>
</reference>
<gene>
    <name evidence="4" type="ORF">CPA40_10775</name>
</gene>
<sequence>MGIQQIQVTVTGNLGADPRSFGKSIDAPACSFRIGVTPRFYDSGLGQWRDRETTWVGVRAYRTLASNILGSLHKGDPVIVTGTLHSERWRKEGEQTDRFTPVIDAVAVGHDLSQGVGRFRRVGREQPASDAAESERNDQNGRNVPNEQGSDSYANAGGAGAPSNDPLPGSSTPVSPVDILGAPRDDDADGTEVYGAMSEDESAVGEAESADGTVDDDGVIHDESADSAVAMATDSSIADQGNAGNAGNAGDRDVTDNAENGSDPF</sequence>
<keyword evidence="1 2" id="KW-0238">DNA-binding</keyword>
<dbReference type="SUPFAM" id="SSF50249">
    <property type="entry name" value="Nucleic acid-binding proteins"/>
    <property type="match status" value="1"/>
</dbReference>
<dbReference type="GO" id="GO:0003697">
    <property type="term" value="F:single-stranded DNA binding"/>
    <property type="evidence" value="ECO:0007669"/>
    <property type="project" value="InterPro"/>
</dbReference>
<accession>A0A2T3G7Q7</accession>
<feature type="region of interest" description="Disordered" evidence="3">
    <location>
        <begin position="117"/>
        <end position="265"/>
    </location>
</feature>
<evidence type="ECO:0000313" key="5">
    <source>
        <dbReference type="Proteomes" id="UP000240228"/>
    </source>
</evidence>
<protein>
    <recommendedName>
        <fullName evidence="6">Single-stranded DNA-binding protein</fullName>
    </recommendedName>
</protein>
<evidence type="ECO:0000256" key="2">
    <source>
        <dbReference type="PROSITE-ProRule" id="PRU00252"/>
    </source>
</evidence>
<comment type="caution">
    <text evidence="4">The sequence shown here is derived from an EMBL/GenBank/DDBJ whole genome shotgun (WGS) entry which is preliminary data.</text>
</comment>
<dbReference type="PROSITE" id="PS50935">
    <property type="entry name" value="SSB"/>
    <property type="match status" value="1"/>
</dbReference>
<dbReference type="Gene3D" id="2.40.50.140">
    <property type="entry name" value="Nucleic acid-binding proteins"/>
    <property type="match status" value="1"/>
</dbReference>
<evidence type="ECO:0000256" key="1">
    <source>
        <dbReference type="ARBA" id="ARBA00023125"/>
    </source>
</evidence>
<evidence type="ECO:0008006" key="6">
    <source>
        <dbReference type="Google" id="ProtNLM"/>
    </source>
</evidence>
<evidence type="ECO:0000256" key="3">
    <source>
        <dbReference type="SAM" id="MobiDB-lite"/>
    </source>
</evidence>
<dbReference type="InterPro" id="IPR000424">
    <property type="entry name" value="Primosome_PriB/ssb"/>
</dbReference>
<dbReference type="Pfam" id="PF00436">
    <property type="entry name" value="SSB"/>
    <property type="match status" value="1"/>
</dbReference>
<proteinExistence type="predicted"/>
<dbReference type="Proteomes" id="UP000240228">
    <property type="component" value="Unassembled WGS sequence"/>
</dbReference>
<reference evidence="4 5" key="2">
    <citation type="submission" date="2018-03" db="EMBL/GenBank/DDBJ databases">
        <title>The comparative genomics of Bifidobacterium callitrichos reflects dietary carbohydrate utilization within the common marmoset gut.</title>
        <authorList>
            <person name="Rani A."/>
        </authorList>
    </citation>
    <scope>NUCLEOTIDE SEQUENCE [LARGE SCALE GENOMIC DNA]</scope>
    <source>
        <strain evidence="4 5">UMA51805</strain>
    </source>
</reference>